<comment type="caution">
    <text evidence="2">The sequence shown here is derived from an EMBL/GenBank/DDBJ whole genome shotgun (WGS) entry which is preliminary data.</text>
</comment>
<protein>
    <submittedName>
        <fullName evidence="2">Sel1 repeat-containing protein</fullName>
    </submittedName>
</protein>
<dbReference type="OrthoDB" id="6810016at2"/>
<dbReference type="SMART" id="SM00671">
    <property type="entry name" value="SEL1"/>
    <property type="match status" value="1"/>
</dbReference>
<proteinExistence type="predicted"/>
<dbReference type="AlphaFoldDB" id="A0A2S6GVJ6"/>
<dbReference type="RefSeq" id="WP_104424277.1">
    <property type="nucleotide sequence ID" value="NZ_PTIY01000010.1"/>
</dbReference>
<dbReference type="Pfam" id="PF08238">
    <property type="entry name" value="Sel1"/>
    <property type="match status" value="1"/>
</dbReference>
<dbReference type="PANTHER" id="PTHR43628:SF1">
    <property type="entry name" value="CHITIN SYNTHASE REGULATORY FACTOR 2-RELATED"/>
    <property type="match status" value="1"/>
</dbReference>
<dbReference type="EMBL" id="PTIY01000010">
    <property type="protein sequence ID" value="PPK69228.1"/>
    <property type="molecule type" value="Genomic_DNA"/>
</dbReference>
<sequence length="104" mass="11088">MTSYPAIVATIAILLVACTEKAADSNQAKTVAPPVINITEDRIAQLQREAQAGDSDAQYNLAYLYENGLGVPKNEVKALDLYQQAADHGHSAAQNNLDAMSSVK</sequence>
<evidence type="ECO:0000313" key="3">
    <source>
        <dbReference type="Proteomes" id="UP000238071"/>
    </source>
</evidence>
<accession>A0A2S6GVJ6</accession>
<dbReference type="InterPro" id="IPR006597">
    <property type="entry name" value="Sel1-like"/>
</dbReference>
<gene>
    <name evidence="2" type="ORF">B0F88_11014</name>
</gene>
<feature type="signal peptide" evidence="1">
    <location>
        <begin position="1"/>
        <end position="22"/>
    </location>
</feature>
<keyword evidence="1" id="KW-0732">Signal</keyword>
<dbReference type="InterPro" id="IPR052945">
    <property type="entry name" value="Mitotic_Regulator"/>
</dbReference>
<dbReference type="PANTHER" id="PTHR43628">
    <property type="entry name" value="ACTIVATOR OF C KINASE PROTEIN 1-RELATED"/>
    <property type="match status" value="1"/>
</dbReference>
<organism evidence="2 3">
    <name type="scientific">Methylobacter tundripaludum</name>
    <dbReference type="NCBI Taxonomy" id="173365"/>
    <lineage>
        <taxon>Bacteria</taxon>
        <taxon>Pseudomonadati</taxon>
        <taxon>Pseudomonadota</taxon>
        <taxon>Gammaproteobacteria</taxon>
        <taxon>Methylococcales</taxon>
        <taxon>Methylococcaceae</taxon>
        <taxon>Methylobacter</taxon>
    </lineage>
</organism>
<evidence type="ECO:0000313" key="2">
    <source>
        <dbReference type="EMBL" id="PPK69228.1"/>
    </source>
</evidence>
<dbReference type="SUPFAM" id="SSF81901">
    <property type="entry name" value="HCP-like"/>
    <property type="match status" value="1"/>
</dbReference>
<reference evidence="2 3" key="1">
    <citation type="submission" date="2018-02" db="EMBL/GenBank/DDBJ databases">
        <title>Subsurface microbial communities from deep shales in Ohio and West Virginia, USA.</title>
        <authorList>
            <person name="Wrighton K."/>
        </authorList>
    </citation>
    <scope>NUCLEOTIDE SEQUENCE [LARGE SCALE GENOMIC DNA]</scope>
    <source>
        <strain evidence="2 3">OWC-G53F</strain>
    </source>
</reference>
<dbReference type="InterPro" id="IPR011990">
    <property type="entry name" value="TPR-like_helical_dom_sf"/>
</dbReference>
<dbReference type="Proteomes" id="UP000238071">
    <property type="component" value="Unassembled WGS sequence"/>
</dbReference>
<name>A0A2S6GVJ6_9GAMM</name>
<evidence type="ECO:0000256" key="1">
    <source>
        <dbReference type="SAM" id="SignalP"/>
    </source>
</evidence>
<keyword evidence="3" id="KW-1185">Reference proteome</keyword>
<feature type="chain" id="PRO_5015528638" evidence="1">
    <location>
        <begin position="23"/>
        <end position="104"/>
    </location>
</feature>
<dbReference type="Gene3D" id="1.25.40.10">
    <property type="entry name" value="Tetratricopeptide repeat domain"/>
    <property type="match status" value="1"/>
</dbReference>